<dbReference type="Gramene" id="OB05G33910.1">
    <property type="protein sequence ID" value="OB05G33910.1"/>
    <property type="gene ID" value="OB05G33910"/>
</dbReference>
<reference evidence="2" key="1">
    <citation type="journal article" date="2013" name="Nat. Commun.">
        <title>Whole-genome sequencing of Oryza brachyantha reveals mechanisms underlying Oryza genome evolution.</title>
        <authorList>
            <person name="Chen J."/>
            <person name="Huang Q."/>
            <person name="Gao D."/>
            <person name="Wang J."/>
            <person name="Lang Y."/>
            <person name="Liu T."/>
            <person name="Li B."/>
            <person name="Bai Z."/>
            <person name="Luis Goicoechea J."/>
            <person name="Liang C."/>
            <person name="Chen C."/>
            <person name="Zhang W."/>
            <person name="Sun S."/>
            <person name="Liao Y."/>
            <person name="Zhang X."/>
            <person name="Yang L."/>
            <person name="Song C."/>
            <person name="Wang M."/>
            <person name="Shi J."/>
            <person name="Liu G."/>
            <person name="Liu J."/>
            <person name="Zhou H."/>
            <person name="Zhou W."/>
            <person name="Yu Q."/>
            <person name="An N."/>
            <person name="Chen Y."/>
            <person name="Cai Q."/>
            <person name="Wang B."/>
            <person name="Liu B."/>
            <person name="Min J."/>
            <person name="Huang Y."/>
            <person name="Wu H."/>
            <person name="Li Z."/>
            <person name="Zhang Y."/>
            <person name="Yin Y."/>
            <person name="Song W."/>
            <person name="Jiang J."/>
            <person name="Jackson S.A."/>
            <person name="Wing R.A."/>
            <person name="Wang J."/>
            <person name="Chen M."/>
        </authorList>
    </citation>
    <scope>NUCLEOTIDE SEQUENCE [LARGE SCALE GENOMIC DNA]</scope>
    <source>
        <strain evidence="2">cv. IRGC 101232</strain>
    </source>
</reference>
<dbReference type="EnsemblPlants" id="OB05G33910.1">
    <property type="protein sequence ID" value="OB05G33910.1"/>
    <property type="gene ID" value="OB05G33910"/>
</dbReference>
<keyword evidence="1" id="KW-0472">Membrane</keyword>
<feature type="transmembrane region" description="Helical" evidence="1">
    <location>
        <begin position="225"/>
        <end position="246"/>
    </location>
</feature>
<name>J3M9W7_ORYBR</name>
<evidence type="ECO:0000313" key="3">
    <source>
        <dbReference type="Proteomes" id="UP000006038"/>
    </source>
</evidence>
<protein>
    <recommendedName>
        <fullName evidence="4">F-box domain-containing protein</fullName>
    </recommendedName>
</protein>
<dbReference type="HOGENOM" id="CLU_075173_0_0_1"/>
<keyword evidence="1" id="KW-0812">Transmembrane</keyword>
<proteinExistence type="predicted"/>
<accession>J3M9W7</accession>
<keyword evidence="3" id="KW-1185">Reference proteome</keyword>
<sequence>MEEEAALPYPSSWNELPANLLYEITRRIPCKADRVRMLTVSRSWRTSLREPPVRPLTPQLPWLLRPSTGGPTFSCLLSGADEGSVHRFRVPDDLRAAGYFGSYEGSVHRFRLSPPYSMAIRAGLWPWWESLKYNVKNQWTLIFDKIWREEPPDAMHEESIKAMAFELDGQSRDRFRSWARIAVEEARWREPRLGPVLKVEFDDPPPPPQSSAISTSEPASTQIDYYYLATIGSIAVAGYVVVKYWLWR</sequence>
<dbReference type="PANTHER" id="PTHR33110:SF135">
    <property type="entry name" value="OS05G0539300 PROTEIN"/>
    <property type="match status" value="1"/>
</dbReference>
<dbReference type="PANTHER" id="PTHR33110">
    <property type="entry name" value="F-BOX/KELCH-REPEAT PROTEIN-RELATED"/>
    <property type="match status" value="1"/>
</dbReference>
<evidence type="ECO:0000313" key="2">
    <source>
        <dbReference type="EnsemblPlants" id="OB05G33910.1"/>
    </source>
</evidence>
<dbReference type="Proteomes" id="UP000006038">
    <property type="component" value="Chromosome 5"/>
</dbReference>
<reference evidence="2" key="2">
    <citation type="submission" date="2013-04" db="UniProtKB">
        <authorList>
            <consortium name="EnsemblPlants"/>
        </authorList>
    </citation>
    <scope>IDENTIFICATION</scope>
</reference>
<organism evidence="2">
    <name type="scientific">Oryza brachyantha</name>
    <name type="common">malo sina</name>
    <dbReference type="NCBI Taxonomy" id="4533"/>
    <lineage>
        <taxon>Eukaryota</taxon>
        <taxon>Viridiplantae</taxon>
        <taxon>Streptophyta</taxon>
        <taxon>Embryophyta</taxon>
        <taxon>Tracheophyta</taxon>
        <taxon>Spermatophyta</taxon>
        <taxon>Magnoliopsida</taxon>
        <taxon>Liliopsida</taxon>
        <taxon>Poales</taxon>
        <taxon>Poaceae</taxon>
        <taxon>BOP clade</taxon>
        <taxon>Oryzoideae</taxon>
        <taxon>Oryzeae</taxon>
        <taxon>Oryzinae</taxon>
        <taxon>Oryza</taxon>
    </lineage>
</organism>
<evidence type="ECO:0008006" key="4">
    <source>
        <dbReference type="Google" id="ProtNLM"/>
    </source>
</evidence>
<keyword evidence="1" id="KW-1133">Transmembrane helix</keyword>
<dbReference type="AlphaFoldDB" id="J3M9W7"/>
<dbReference type="Gene3D" id="1.20.1280.50">
    <property type="match status" value="1"/>
</dbReference>
<evidence type="ECO:0000256" key="1">
    <source>
        <dbReference type="SAM" id="Phobius"/>
    </source>
</evidence>